<dbReference type="EMBL" id="DSTU01000005">
    <property type="protein sequence ID" value="HFJ53835.1"/>
    <property type="molecule type" value="Genomic_DNA"/>
</dbReference>
<name>A0A7C1RYG2_UNCW3</name>
<gene>
    <name evidence="2" type="ORF">ENP94_03620</name>
    <name evidence="3" type="ORF">ENS16_04010</name>
</gene>
<dbReference type="EMBL" id="DSLG01000004">
    <property type="protein sequence ID" value="HEA87082.1"/>
    <property type="molecule type" value="Genomic_DNA"/>
</dbReference>
<dbReference type="SUPFAM" id="SSF159659">
    <property type="entry name" value="Cgl1923-like"/>
    <property type="match status" value="1"/>
</dbReference>
<comment type="caution">
    <text evidence="2">The sequence shown here is derived from an EMBL/GenBank/DDBJ whole genome shotgun (WGS) entry which is preliminary data.</text>
</comment>
<reference evidence="2" key="1">
    <citation type="journal article" date="2020" name="mSystems">
        <title>Genome- and Community-Level Interaction Insights into Carbon Utilization and Element Cycling Functions of Hydrothermarchaeota in Hydrothermal Sediment.</title>
        <authorList>
            <person name="Zhou Z."/>
            <person name="Liu Y."/>
            <person name="Xu W."/>
            <person name="Pan J."/>
            <person name="Luo Z.H."/>
            <person name="Li M."/>
        </authorList>
    </citation>
    <scope>NUCLEOTIDE SEQUENCE [LARGE SCALE GENOMIC DNA]</scope>
    <source>
        <strain evidence="2">SpSt-265</strain>
        <strain evidence="3">SpSt-465</strain>
    </source>
</reference>
<evidence type="ECO:0000256" key="1">
    <source>
        <dbReference type="SAM" id="MobiDB-lite"/>
    </source>
</evidence>
<evidence type="ECO:0000313" key="2">
    <source>
        <dbReference type="EMBL" id="HEA87082.1"/>
    </source>
</evidence>
<organism evidence="2">
    <name type="scientific">candidate division WOR-3 bacterium</name>
    <dbReference type="NCBI Taxonomy" id="2052148"/>
    <lineage>
        <taxon>Bacteria</taxon>
        <taxon>Bacteria division WOR-3</taxon>
    </lineage>
</organism>
<dbReference type="Gene3D" id="3.40.50.10900">
    <property type="entry name" value="PAC-like subunit"/>
    <property type="match status" value="1"/>
</dbReference>
<evidence type="ECO:0008006" key="4">
    <source>
        <dbReference type="Google" id="ProtNLM"/>
    </source>
</evidence>
<proteinExistence type="predicted"/>
<feature type="compositionally biased region" description="Acidic residues" evidence="1">
    <location>
        <begin position="247"/>
        <end position="258"/>
    </location>
</feature>
<dbReference type="Pfam" id="PF09754">
    <property type="entry name" value="PAC2"/>
    <property type="match status" value="1"/>
</dbReference>
<dbReference type="AlphaFoldDB" id="A0A7C1RYG2"/>
<protein>
    <recommendedName>
        <fullName evidence="4">PAC2 family protein</fullName>
    </recommendedName>
</protein>
<dbReference type="PANTHER" id="PTHR35610:SF7">
    <property type="entry name" value="3-ISOPROPYLMALATE DEHYDRATASE"/>
    <property type="match status" value="1"/>
</dbReference>
<evidence type="ECO:0000313" key="3">
    <source>
        <dbReference type="EMBL" id="HFJ53835.1"/>
    </source>
</evidence>
<dbReference type="InterPro" id="IPR019151">
    <property type="entry name" value="Proteasome_assmbl_chaperone_2"/>
</dbReference>
<accession>A0A7C1RYG2</accession>
<dbReference type="PANTHER" id="PTHR35610">
    <property type="entry name" value="3-ISOPROPYLMALATE DEHYDRATASE-RELATED"/>
    <property type="match status" value="1"/>
</dbReference>
<feature type="region of interest" description="Disordered" evidence="1">
    <location>
        <begin position="243"/>
        <end position="269"/>
    </location>
</feature>
<sequence>MPVKFYSDKRVRAPLLIACWPGMGHVGILAASYLRVKLGGEPYAEIDATPYFLPDSIEVRDGIGTILPPPRQTLFYVAEPPLLIFEGEAQIAGEPGIRIASELLDVAQQAGIGTVFTGAAFATAMSYRQPSKVFGVATDETMRQRFISLGIEPLKEGRISGLNGLLLGLAKSRDIPAASFLATMPQYAIEAPNPKASRAIIEVFLRILNTSIDMTELEERIREADRMMGEFERRVAAAIEALRRTEETEEEEKDEEDERMSLSAETPEPHELMAHIEQLFEEAQRDRSKAKELKEELDRWGLFHLYEDRFLDLFRKKPQE</sequence>
<dbReference type="InterPro" id="IPR038389">
    <property type="entry name" value="PSMG2_sf"/>
</dbReference>